<proteinExistence type="predicted"/>
<accession>A0AAD8KI55</accession>
<dbReference type="PANTHER" id="PTHR45669:SF30">
    <property type="entry name" value="OS04G0641300 PROTEIN"/>
    <property type="match status" value="1"/>
</dbReference>
<keyword evidence="4" id="KW-1185">Reference proteome</keyword>
<organism evidence="3 4">
    <name type="scientific">Tagetes erecta</name>
    <name type="common">African marigold</name>
    <dbReference type="NCBI Taxonomy" id="13708"/>
    <lineage>
        <taxon>Eukaryota</taxon>
        <taxon>Viridiplantae</taxon>
        <taxon>Streptophyta</taxon>
        <taxon>Embryophyta</taxon>
        <taxon>Tracheophyta</taxon>
        <taxon>Spermatophyta</taxon>
        <taxon>Magnoliopsida</taxon>
        <taxon>eudicotyledons</taxon>
        <taxon>Gunneridae</taxon>
        <taxon>Pentapetalae</taxon>
        <taxon>asterids</taxon>
        <taxon>campanulids</taxon>
        <taxon>Asterales</taxon>
        <taxon>Asteraceae</taxon>
        <taxon>Asteroideae</taxon>
        <taxon>Heliantheae alliance</taxon>
        <taxon>Tageteae</taxon>
        <taxon>Tagetes</taxon>
    </lineage>
</organism>
<name>A0AAD8KI55_TARER</name>
<dbReference type="PANTHER" id="PTHR45669">
    <property type="entry name" value="GLUTAREDOXIN DOMAIN-CONTAINING CYSTEINE-RICH PROTEIN CG12206-RELATED"/>
    <property type="match status" value="1"/>
</dbReference>
<dbReference type="SUPFAM" id="SSF52833">
    <property type="entry name" value="Thioredoxin-like"/>
    <property type="match status" value="1"/>
</dbReference>
<reference evidence="3" key="1">
    <citation type="journal article" date="2023" name="bioRxiv">
        <title>Improved chromosome-level genome assembly for marigold (Tagetes erecta).</title>
        <authorList>
            <person name="Jiang F."/>
            <person name="Yuan L."/>
            <person name="Wang S."/>
            <person name="Wang H."/>
            <person name="Xu D."/>
            <person name="Wang A."/>
            <person name="Fan W."/>
        </authorList>
    </citation>
    <scope>NUCLEOTIDE SEQUENCE</scope>
    <source>
        <strain evidence="3">WSJ</strain>
        <tissue evidence="3">Leaf</tissue>
    </source>
</reference>
<dbReference type="PROSITE" id="PS51354">
    <property type="entry name" value="GLUTAREDOXIN_2"/>
    <property type="match status" value="1"/>
</dbReference>
<dbReference type="AlphaFoldDB" id="A0AAD8KI55"/>
<sequence>MSYSSLPNHTPPRNEHDHHVVALTSTTLGHLLLDPSTKSNQFHRDTSLAQLVPRNVSYKNSEEFEVGVIEGKTWSKMINEKINKVVPKTPVVTPPGEPEAINSWELMEGLEDSSPLQPPSSTVKMIEGLVEYSSPLQPPSTMKMTKGLVDSSPPQPPSTMGHTQCSSLNNNPNSIPLDYRPTCTLPSDSNSKDTAIASSFDPNKIHIQPLIKEEQHARNSLQDTCSKKKLILYFTSLRGVRKTYEDCCQVRTILKNFGARVVERDVSMHSGFKEELKELLGDGYNGGGLPKPLGKDE</sequence>
<gene>
    <name evidence="3" type="ORF">QVD17_18612</name>
</gene>
<dbReference type="EMBL" id="JAUHHV010000005">
    <property type="protein sequence ID" value="KAK1423314.1"/>
    <property type="molecule type" value="Genomic_DNA"/>
</dbReference>
<dbReference type="Pfam" id="PF00462">
    <property type="entry name" value="Glutaredoxin"/>
    <property type="match status" value="1"/>
</dbReference>
<dbReference type="Proteomes" id="UP001229421">
    <property type="component" value="Unassembled WGS sequence"/>
</dbReference>
<evidence type="ECO:0000313" key="4">
    <source>
        <dbReference type="Proteomes" id="UP001229421"/>
    </source>
</evidence>
<evidence type="ECO:0000313" key="3">
    <source>
        <dbReference type="EMBL" id="KAK1423314.1"/>
    </source>
</evidence>
<feature type="region of interest" description="Disordered" evidence="1">
    <location>
        <begin position="134"/>
        <end position="173"/>
    </location>
</feature>
<feature type="domain" description="Glutaredoxin" evidence="2">
    <location>
        <begin position="231"/>
        <end position="281"/>
    </location>
</feature>
<evidence type="ECO:0000259" key="2">
    <source>
        <dbReference type="Pfam" id="PF00462"/>
    </source>
</evidence>
<protein>
    <recommendedName>
        <fullName evidence="2">Glutaredoxin domain-containing protein</fullName>
    </recommendedName>
</protein>
<comment type="caution">
    <text evidence="3">The sequence shown here is derived from an EMBL/GenBank/DDBJ whole genome shotgun (WGS) entry which is preliminary data.</text>
</comment>
<dbReference type="InterPro" id="IPR002109">
    <property type="entry name" value="Glutaredoxin"/>
</dbReference>
<evidence type="ECO:0000256" key="1">
    <source>
        <dbReference type="SAM" id="MobiDB-lite"/>
    </source>
</evidence>
<dbReference type="InterPro" id="IPR036249">
    <property type="entry name" value="Thioredoxin-like_sf"/>
</dbReference>